<protein>
    <submittedName>
        <fullName evidence="1">Uncharacterized protein</fullName>
    </submittedName>
</protein>
<reference evidence="1" key="1">
    <citation type="submission" date="2018-11" db="EMBL/GenBank/DDBJ databases">
        <authorList>
            <consortium name="Pathogen Informatics"/>
        </authorList>
    </citation>
    <scope>NUCLEOTIDE SEQUENCE [LARGE SCALE GENOMIC DNA]</scope>
</reference>
<name>A0A3P7FZJ0_TOXCA</name>
<accession>A0A3P7FZJ0</accession>
<proteinExistence type="predicted"/>
<dbReference type="AlphaFoldDB" id="A0A3P7FZJ0"/>
<organism evidence="1">
    <name type="scientific">Toxocara canis</name>
    <name type="common">Canine roundworm</name>
    <dbReference type="NCBI Taxonomy" id="6265"/>
    <lineage>
        <taxon>Eukaryota</taxon>
        <taxon>Metazoa</taxon>
        <taxon>Ecdysozoa</taxon>
        <taxon>Nematoda</taxon>
        <taxon>Chromadorea</taxon>
        <taxon>Rhabditida</taxon>
        <taxon>Spirurina</taxon>
        <taxon>Ascaridomorpha</taxon>
        <taxon>Ascaridoidea</taxon>
        <taxon>Toxocaridae</taxon>
        <taxon>Toxocara</taxon>
    </lineage>
</organism>
<sequence>MTTTRKRSNQQRSLRMCRVQMRVFIRVRQTIGPVPVIRMSIWLF</sequence>
<dbReference type="EMBL" id="UYWY01011949">
    <property type="protein sequence ID" value="VDM34544.1"/>
    <property type="molecule type" value="Genomic_DNA"/>
</dbReference>
<gene>
    <name evidence="1" type="ORF">TCNE_LOCUS5215</name>
</gene>
<evidence type="ECO:0000313" key="1">
    <source>
        <dbReference type="EMBL" id="VDM34544.1"/>
    </source>
</evidence>